<dbReference type="STRING" id="467200.SSRG_06125"/>
<reference evidence="5" key="1">
    <citation type="submission" date="2009-02" db="EMBL/GenBank/DDBJ databases">
        <title>Annotation of Streptomyces griseoflavus strain Tu4000.</title>
        <authorList>
            <consortium name="The Broad Institute Genome Sequencing Platform"/>
            <consortium name="Broad Institute Microbial Sequencing Center"/>
            <person name="Fischbach M."/>
            <person name="Godfrey P."/>
            <person name="Ward D."/>
            <person name="Young S."/>
            <person name="Zeng Q."/>
            <person name="Koehrsen M."/>
            <person name="Alvarado L."/>
            <person name="Berlin A.M."/>
            <person name="Bochicchio J."/>
            <person name="Borenstein D."/>
            <person name="Chapman S.B."/>
            <person name="Chen Z."/>
            <person name="Engels R."/>
            <person name="Freedman E."/>
            <person name="Gellesch M."/>
            <person name="Goldberg J."/>
            <person name="Griggs A."/>
            <person name="Gujja S."/>
            <person name="Heilman E.R."/>
            <person name="Heiman D.I."/>
            <person name="Hepburn T.A."/>
            <person name="Howarth C."/>
            <person name="Jen D."/>
            <person name="Larson L."/>
            <person name="Lewis B."/>
            <person name="Mehta T."/>
            <person name="Park D."/>
            <person name="Pearson M."/>
            <person name="Richards J."/>
            <person name="Roberts A."/>
            <person name="Saif S."/>
            <person name="Shea T.D."/>
            <person name="Shenoy N."/>
            <person name="Sisk P."/>
            <person name="Stolte C."/>
            <person name="Sykes S.N."/>
            <person name="Thomson T."/>
            <person name="Walk T."/>
            <person name="White J."/>
            <person name="Yandava C."/>
            <person name="Straight P."/>
            <person name="Clardy J."/>
            <person name="Hung D."/>
            <person name="Kolter R."/>
            <person name="Mekalanos J."/>
            <person name="Walker S."/>
            <person name="Walsh C.T."/>
            <person name="Wieland-Brown L.C."/>
            <person name="Haas B."/>
            <person name="Nusbaum C."/>
            <person name="Birren B."/>
        </authorList>
    </citation>
    <scope>NUCLEOTIDE SEQUENCE [LARGE SCALE GENOMIC DNA]</scope>
    <source>
        <strain evidence="5">Tu4000</strain>
    </source>
</reference>
<dbReference type="GO" id="GO:0003677">
    <property type="term" value="F:DNA binding"/>
    <property type="evidence" value="ECO:0007669"/>
    <property type="project" value="UniProtKB-KW"/>
</dbReference>
<dbReference type="CDD" id="cd00090">
    <property type="entry name" value="HTH_ARSR"/>
    <property type="match status" value="1"/>
</dbReference>
<dbReference type="Pfam" id="PF12840">
    <property type="entry name" value="HTH_20"/>
    <property type="match status" value="1"/>
</dbReference>
<dbReference type="GO" id="GO:0003700">
    <property type="term" value="F:DNA-binding transcription factor activity"/>
    <property type="evidence" value="ECO:0007669"/>
    <property type="project" value="InterPro"/>
</dbReference>
<keyword evidence="1" id="KW-0805">Transcription regulation</keyword>
<dbReference type="AlphaFoldDB" id="D9XMX2"/>
<evidence type="ECO:0000313" key="5">
    <source>
        <dbReference type="EMBL" id="EFL43321.1"/>
    </source>
</evidence>
<dbReference type="InterPro" id="IPR036388">
    <property type="entry name" value="WH-like_DNA-bd_sf"/>
</dbReference>
<dbReference type="SMART" id="SM00418">
    <property type="entry name" value="HTH_ARSR"/>
    <property type="match status" value="1"/>
</dbReference>
<evidence type="ECO:0000313" key="6">
    <source>
        <dbReference type="Proteomes" id="UP000002968"/>
    </source>
</evidence>
<dbReference type="eggNOG" id="COG0640">
    <property type="taxonomic scope" value="Bacteria"/>
</dbReference>
<evidence type="ECO:0000256" key="2">
    <source>
        <dbReference type="ARBA" id="ARBA00023125"/>
    </source>
</evidence>
<dbReference type="InterPro" id="IPR001845">
    <property type="entry name" value="HTH_ArsR_DNA-bd_dom"/>
</dbReference>
<dbReference type="HOGENOM" id="CLU_063235_1_0_11"/>
<gene>
    <name evidence="5" type="ORF">SSRG_06125</name>
</gene>
<dbReference type="EMBL" id="GG657758">
    <property type="protein sequence ID" value="EFL43321.1"/>
    <property type="molecule type" value="Genomic_DNA"/>
</dbReference>
<dbReference type="InterPro" id="IPR051011">
    <property type="entry name" value="Metal_resp_trans_reg"/>
</dbReference>
<dbReference type="PANTHER" id="PTHR43132">
    <property type="entry name" value="ARSENICAL RESISTANCE OPERON REPRESSOR ARSR-RELATED"/>
    <property type="match status" value="1"/>
</dbReference>
<dbReference type="InterPro" id="IPR011991">
    <property type="entry name" value="ArsR-like_HTH"/>
</dbReference>
<dbReference type="SUPFAM" id="SSF46785">
    <property type="entry name" value="Winged helix' DNA-binding domain"/>
    <property type="match status" value="1"/>
</dbReference>
<proteinExistence type="predicted"/>
<dbReference type="Proteomes" id="UP000002968">
    <property type="component" value="Unassembled WGS sequence"/>
</dbReference>
<keyword evidence="3" id="KW-0804">Transcription</keyword>
<name>D9XMX2_9ACTN</name>
<dbReference type="PANTHER" id="PTHR43132:SF8">
    <property type="entry name" value="HTH-TYPE TRANSCRIPTIONAL REGULATOR KMTR"/>
    <property type="match status" value="1"/>
</dbReference>
<feature type="domain" description="HTH arsR-type" evidence="4">
    <location>
        <begin position="259"/>
        <end position="334"/>
    </location>
</feature>
<keyword evidence="6" id="KW-1185">Reference proteome</keyword>
<evidence type="ECO:0000256" key="3">
    <source>
        <dbReference type="ARBA" id="ARBA00023163"/>
    </source>
</evidence>
<dbReference type="InterPro" id="IPR036390">
    <property type="entry name" value="WH_DNA-bd_sf"/>
</dbReference>
<evidence type="ECO:0000259" key="4">
    <source>
        <dbReference type="SMART" id="SM00418"/>
    </source>
</evidence>
<organism evidence="5 6">
    <name type="scientific">Streptomyces griseoflavus Tu4000</name>
    <dbReference type="NCBI Taxonomy" id="467200"/>
    <lineage>
        <taxon>Bacteria</taxon>
        <taxon>Bacillati</taxon>
        <taxon>Actinomycetota</taxon>
        <taxon>Actinomycetes</taxon>
        <taxon>Kitasatosporales</taxon>
        <taxon>Streptomycetaceae</taxon>
        <taxon>Streptomyces</taxon>
    </lineage>
</organism>
<dbReference type="Gene3D" id="1.10.10.10">
    <property type="entry name" value="Winged helix-like DNA-binding domain superfamily/Winged helix DNA-binding domain"/>
    <property type="match status" value="1"/>
</dbReference>
<keyword evidence="2" id="KW-0238">DNA-binding</keyword>
<evidence type="ECO:0000256" key="1">
    <source>
        <dbReference type="ARBA" id="ARBA00023015"/>
    </source>
</evidence>
<protein>
    <submittedName>
        <fullName evidence="5">Regulatory protein</fullName>
    </submittedName>
</protein>
<accession>D9XMX2</accession>
<sequence length="334" mass="36023">MAVIRLHFSPADVRRITLAPRPDALFETALSVRLLLGAPAAHQGRRAPVTRWRHAMDGTPVGRAGVLAELVRRDDYLPDFLLQPTASSFGEAVESAHSLPTARLHQDLARLLEPPEAVRGRNGRLPGADGRLRELAEGSPQGRDMLVRDLRRYHDASIASWWHHVTAAATADRALRAEMLLRGGVDALLTTLAPSWRWQPPTLHLPSPSTFDVPLCGRGLLLVPSFFATRPFLGYHPEEPTVLVYPMHEGAGTTEVSAGALAPLLGRTRAAVLEALRTPATTTALAERTGISLAGASQHAGVLRDAGLISTERTGTAVLHTLRPLGRALLDGRT</sequence>